<reference evidence="5" key="1">
    <citation type="submission" date="2019-12" db="EMBL/GenBank/DDBJ databases">
        <authorList>
            <person name="zhang j."/>
            <person name="sun C.M."/>
        </authorList>
    </citation>
    <scope>NUCLEOTIDE SEQUENCE</scope>
    <source>
        <strain evidence="5">NS-1</strain>
    </source>
</reference>
<evidence type="ECO:0000313" key="5">
    <source>
        <dbReference type="EMBL" id="QTL98254.1"/>
    </source>
</evidence>
<evidence type="ECO:0000313" key="6">
    <source>
        <dbReference type="Proteomes" id="UP000665020"/>
    </source>
</evidence>
<name>A0A8A7KJE8_9FIRM</name>
<dbReference type="SUPFAM" id="SSF56784">
    <property type="entry name" value="HAD-like"/>
    <property type="match status" value="1"/>
</dbReference>
<dbReference type="InterPro" id="IPR052419">
    <property type="entry name" value="5_3-deoxyribonucleotidase-like"/>
</dbReference>
<keyword evidence="6" id="KW-1185">Reference proteome</keyword>
<dbReference type="GO" id="GO:0009264">
    <property type="term" value="P:deoxyribonucleotide catabolic process"/>
    <property type="evidence" value="ECO:0007669"/>
    <property type="project" value="InterPro"/>
</dbReference>
<dbReference type="KEGG" id="ifn:GM661_09815"/>
<dbReference type="EC" id="3.1.3.-" evidence="3"/>
<evidence type="ECO:0000256" key="4">
    <source>
        <dbReference type="PIRSR" id="PIRSR610708-1"/>
    </source>
</evidence>
<comment type="similarity">
    <text evidence="1 3">Belongs to the 5'(3')-deoxyribonucleotidase family.</text>
</comment>
<feature type="active site" description="Nucleophile" evidence="4">
    <location>
        <position position="8"/>
    </location>
</feature>
<gene>
    <name evidence="5" type="ORF">GM661_09815</name>
</gene>
<evidence type="ECO:0000256" key="1">
    <source>
        <dbReference type="ARBA" id="ARBA00009589"/>
    </source>
</evidence>
<accession>A0A8A7KJE8</accession>
<dbReference type="RefSeq" id="WP_125990458.1">
    <property type="nucleotide sequence ID" value="NZ_CP046640.1"/>
</dbReference>
<dbReference type="Proteomes" id="UP000665020">
    <property type="component" value="Chromosome"/>
</dbReference>
<keyword evidence="2 3" id="KW-0378">Hydrolase</keyword>
<dbReference type="GO" id="GO:0008253">
    <property type="term" value="F:5'-nucleotidase activity"/>
    <property type="evidence" value="ECO:0007669"/>
    <property type="project" value="InterPro"/>
</dbReference>
<protein>
    <recommendedName>
        <fullName evidence="3">Nucleotidase</fullName>
        <ecNumber evidence="3">3.1.3.-</ecNumber>
    </recommendedName>
</protein>
<dbReference type="InterPro" id="IPR023214">
    <property type="entry name" value="HAD_sf"/>
</dbReference>
<dbReference type="InterPro" id="IPR010708">
    <property type="entry name" value="5'(3')-deoxyribonucleotidase"/>
</dbReference>
<dbReference type="PIRSF" id="PIRSF021362">
    <property type="entry name" value="UCP021362_HAD"/>
    <property type="match status" value="1"/>
</dbReference>
<dbReference type="EMBL" id="CP046640">
    <property type="protein sequence ID" value="QTL98254.1"/>
    <property type="molecule type" value="Genomic_DNA"/>
</dbReference>
<evidence type="ECO:0000256" key="2">
    <source>
        <dbReference type="ARBA" id="ARBA00022801"/>
    </source>
</evidence>
<dbReference type="Pfam" id="PF06941">
    <property type="entry name" value="NT5C"/>
    <property type="match status" value="1"/>
</dbReference>
<dbReference type="PANTHER" id="PTHR35134:SF2">
    <property type="entry name" value="NUCLEOTIDASE YQFW-RELATED"/>
    <property type="match status" value="1"/>
</dbReference>
<dbReference type="AlphaFoldDB" id="A0A8A7KJE8"/>
<dbReference type="InterPro" id="IPR009206">
    <property type="entry name" value="Nucleotidase_putative"/>
</dbReference>
<organism evidence="5 6">
    <name type="scientific">Iocasia fonsfrigidae</name>
    <dbReference type="NCBI Taxonomy" id="2682810"/>
    <lineage>
        <taxon>Bacteria</taxon>
        <taxon>Bacillati</taxon>
        <taxon>Bacillota</taxon>
        <taxon>Clostridia</taxon>
        <taxon>Halanaerobiales</taxon>
        <taxon>Halanaerobiaceae</taxon>
        <taxon>Iocasia</taxon>
    </lineage>
</organism>
<feature type="active site" description="Proton donor" evidence="4">
    <location>
        <position position="10"/>
    </location>
</feature>
<dbReference type="Gene3D" id="3.40.50.1000">
    <property type="entry name" value="HAD superfamily/HAD-like"/>
    <property type="match status" value="1"/>
</dbReference>
<sequence>MKKIIGFDIDGVITDEEHENDNIWHDAICNFLGYDIVRKSDSYLFDQAYDISSDVINKFLDKNLTDIYSQVKPVPLARETIRKLYNYNFEVNLITARDQGFKGLTTKWLKKHQIPFTKLIHNGDKVPHALAAGIELFVEDNAENARAFARNNIPVILINKYHNKFLETKGKSIYRVDNWQGVCQIINDFFKINFL</sequence>
<proteinExistence type="inferred from homology"/>
<evidence type="ECO:0000256" key="3">
    <source>
        <dbReference type="PIRNR" id="PIRNR021362"/>
    </source>
</evidence>
<dbReference type="InterPro" id="IPR036412">
    <property type="entry name" value="HAD-like_sf"/>
</dbReference>
<dbReference type="PANTHER" id="PTHR35134">
    <property type="entry name" value="NUCLEOTIDASE YQFW-RELATED"/>
    <property type="match status" value="1"/>
</dbReference>